<dbReference type="InterPro" id="IPR030489">
    <property type="entry name" value="TR_Rrf2-type_CS"/>
</dbReference>
<gene>
    <name evidence="1" type="ORF">H9817_01105</name>
</gene>
<dbReference type="GO" id="GO:0003700">
    <property type="term" value="F:DNA-binding transcription factor activity"/>
    <property type="evidence" value="ECO:0007669"/>
    <property type="project" value="TreeGrafter"/>
</dbReference>
<reference evidence="1" key="1">
    <citation type="journal article" date="2021" name="PeerJ">
        <title>Extensive microbial diversity within the chicken gut microbiome revealed by metagenomics and culture.</title>
        <authorList>
            <person name="Gilroy R."/>
            <person name="Ravi A."/>
            <person name="Getino M."/>
            <person name="Pursley I."/>
            <person name="Horton D.L."/>
            <person name="Alikhan N.F."/>
            <person name="Baker D."/>
            <person name="Gharbi K."/>
            <person name="Hall N."/>
            <person name="Watson M."/>
            <person name="Adriaenssens E.M."/>
            <person name="Foster-Nyarko E."/>
            <person name="Jarju S."/>
            <person name="Secka A."/>
            <person name="Antonio M."/>
            <person name="Oren A."/>
            <person name="Chaudhuri R.R."/>
            <person name="La Ragione R."/>
            <person name="Hildebrand F."/>
            <person name="Pallen M.J."/>
        </authorList>
    </citation>
    <scope>NUCLEOTIDE SEQUENCE</scope>
    <source>
        <strain evidence="1">ChiGjej1B1-13045</strain>
    </source>
</reference>
<evidence type="ECO:0000313" key="1">
    <source>
        <dbReference type="EMBL" id="HIZ12516.1"/>
    </source>
</evidence>
<dbReference type="Proteomes" id="UP000824017">
    <property type="component" value="Unassembled WGS sequence"/>
</dbReference>
<dbReference type="SUPFAM" id="SSF46785">
    <property type="entry name" value="Winged helix' DNA-binding domain"/>
    <property type="match status" value="1"/>
</dbReference>
<accession>A0A9D2D8N2</accession>
<organism evidence="1 2">
    <name type="scientific">Candidatus Mediterraneibacter stercorigallinarum</name>
    <dbReference type="NCBI Taxonomy" id="2838686"/>
    <lineage>
        <taxon>Bacteria</taxon>
        <taxon>Bacillati</taxon>
        <taxon>Bacillota</taxon>
        <taxon>Clostridia</taxon>
        <taxon>Lachnospirales</taxon>
        <taxon>Lachnospiraceae</taxon>
        <taxon>Mediterraneibacter</taxon>
    </lineage>
</organism>
<sequence length="131" mass="15012">MLFTKESDYAIRIVRALKSSEQRNVQEICTTEEIPKAFCYKIMKKLRRAGIVEAVRGAGGGFRLARSTRELTLYDVIMAVEPDFSVIECIHHFCNQNSGSKHCKVHAELLRIQHTVEELLQKKTLYDILEG</sequence>
<dbReference type="PROSITE" id="PS01332">
    <property type="entry name" value="HTH_RRF2_1"/>
    <property type="match status" value="1"/>
</dbReference>
<dbReference type="Pfam" id="PF02082">
    <property type="entry name" value="Rrf2"/>
    <property type="match status" value="1"/>
</dbReference>
<proteinExistence type="predicted"/>
<dbReference type="GO" id="GO:0005829">
    <property type="term" value="C:cytosol"/>
    <property type="evidence" value="ECO:0007669"/>
    <property type="project" value="TreeGrafter"/>
</dbReference>
<evidence type="ECO:0000313" key="2">
    <source>
        <dbReference type="Proteomes" id="UP000824017"/>
    </source>
</evidence>
<dbReference type="AlphaFoldDB" id="A0A9D2D8N2"/>
<dbReference type="InterPro" id="IPR036390">
    <property type="entry name" value="WH_DNA-bd_sf"/>
</dbReference>
<dbReference type="Gene3D" id="1.10.10.10">
    <property type="entry name" value="Winged helix-like DNA-binding domain superfamily/Winged helix DNA-binding domain"/>
    <property type="match status" value="1"/>
</dbReference>
<comment type="caution">
    <text evidence="1">The sequence shown here is derived from an EMBL/GenBank/DDBJ whole genome shotgun (WGS) entry which is preliminary data.</text>
</comment>
<reference evidence="1" key="2">
    <citation type="submission" date="2021-04" db="EMBL/GenBank/DDBJ databases">
        <authorList>
            <person name="Gilroy R."/>
        </authorList>
    </citation>
    <scope>NUCLEOTIDE SEQUENCE</scope>
    <source>
        <strain evidence="1">ChiGjej1B1-13045</strain>
    </source>
</reference>
<dbReference type="PROSITE" id="PS51197">
    <property type="entry name" value="HTH_RRF2_2"/>
    <property type="match status" value="1"/>
</dbReference>
<dbReference type="PANTHER" id="PTHR33221">
    <property type="entry name" value="WINGED HELIX-TURN-HELIX TRANSCRIPTIONAL REGULATOR, RRF2 FAMILY"/>
    <property type="match status" value="1"/>
</dbReference>
<protein>
    <submittedName>
        <fullName evidence="1">Rrf2 family transcriptional regulator</fullName>
    </submittedName>
</protein>
<dbReference type="InterPro" id="IPR000944">
    <property type="entry name" value="Tscrpt_reg_Rrf2"/>
</dbReference>
<dbReference type="InterPro" id="IPR036388">
    <property type="entry name" value="WH-like_DNA-bd_sf"/>
</dbReference>
<name>A0A9D2D8N2_9FIRM</name>
<dbReference type="EMBL" id="DXCD01000031">
    <property type="protein sequence ID" value="HIZ12516.1"/>
    <property type="molecule type" value="Genomic_DNA"/>
</dbReference>
<dbReference type="NCBIfam" id="TIGR00738">
    <property type="entry name" value="rrf2_super"/>
    <property type="match status" value="1"/>
</dbReference>
<dbReference type="PANTHER" id="PTHR33221:SF2">
    <property type="entry name" value="TRANSCRIPTIONAL REGULATOR"/>
    <property type="match status" value="1"/>
</dbReference>